<keyword evidence="3 5" id="KW-1133">Transmembrane helix</keyword>
<dbReference type="AlphaFoldDB" id="A0A026VSF1"/>
<dbReference type="Pfam" id="PF10507">
    <property type="entry name" value="TMEM65"/>
    <property type="match status" value="1"/>
</dbReference>
<protein>
    <recommendedName>
        <fullName evidence="8">Transmembrane protein</fullName>
    </recommendedName>
</protein>
<gene>
    <name evidence="6" type="ORF">X777_00150</name>
</gene>
<dbReference type="GO" id="GO:0005739">
    <property type="term" value="C:mitochondrion"/>
    <property type="evidence" value="ECO:0007669"/>
    <property type="project" value="TreeGrafter"/>
</dbReference>
<feature type="non-terminal residue" evidence="6">
    <location>
        <position position="1"/>
    </location>
</feature>
<dbReference type="PANTHER" id="PTHR21706">
    <property type="entry name" value="TRANSMEMBRANE PROTEIN 65"/>
    <property type="match status" value="1"/>
</dbReference>
<dbReference type="Proteomes" id="UP000053097">
    <property type="component" value="Unassembled WGS sequence"/>
</dbReference>
<keyword evidence="7" id="KW-1185">Reference proteome</keyword>
<evidence type="ECO:0000256" key="2">
    <source>
        <dbReference type="ARBA" id="ARBA00022692"/>
    </source>
</evidence>
<keyword evidence="4 5" id="KW-0472">Membrane</keyword>
<reference evidence="6 7" key="1">
    <citation type="journal article" date="2014" name="Curr. Biol.">
        <title>The genome of the clonal raider ant Cerapachys biroi.</title>
        <authorList>
            <person name="Oxley P.R."/>
            <person name="Ji L."/>
            <person name="Fetter-Pruneda I."/>
            <person name="McKenzie S.K."/>
            <person name="Li C."/>
            <person name="Hu H."/>
            <person name="Zhang G."/>
            <person name="Kronauer D.J."/>
        </authorList>
    </citation>
    <scope>NUCLEOTIDE SEQUENCE [LARGE SCALE GENOMIC DNA]</scope>
</reference>
<evidence type="ECO:0008006" key="8">
    <source>
        <dbReference type="Google" id="ProtNLM"/>
    </source>
</evidence>
<feature type="transmembrane region" description="Helical" evidence="5">
    <location>
        <begin position="12"/>
        <end position="38"/>
    </location>
</feature>
<sequence>VENVVEPSSKDLVLVAIANAIPFVGFGFLDNFIMIVAGDQIEMMLNRRFPISTMAAAALGNTVSDVIGIGSVHYVEMFAQKVGFKAPKLTLAQLNLPRTRIAANVV</sequence>
<evidence type="ECO:0000256" key="1">
    <source>
        <dbReference type="ARBA" id="ARBA00004141"/>
    </source>
</evidence>
<name>A0A026VSF1_OOCBI</name>
<evidence type="ECO:0000313" key="6">
    <source>
        <dbReference type="EMBL" id="EZA46446.1"/>
    </source>
</evidence>
<dbReference type="PANTHER" id="PTHR21706:SF15">
    <property type="entry name" value="TRANSMEMBRANE PROTEIN 65"/>
    <property type="match status" value="1"/>
</dbReference>
<evidence type="ECO:0000313" key="7">
    <source>
        <dbReference type="Proteomes" id="UP000053097"/>
    </source>
</evidence>
<dbReference type="GO" id="GO:0016020">
    <property type="term" value="C:membrane"/>
    <property type="evidence" value="ECO:0007669"/>
    <property type="project" value="UniProtKB-SubCell"/>
</dbReference>
<evidence type="ECO:0000256" key="5">
    <source>
        <dbReference type="SAM" id="Phobius"/>
    </source>
</evidence>
<evidence type="ECO:0000256" key="3">
    <source>
        <dbReference type="ARBA" id="ARBA00022989"/>
    </source>
</evidence>
<proteinExistence type="predicted"/>
<dbReference type="EMBL" id="KK111249">
    <property type="protein sequence ID" value="EZA46446.1"/>
    <property type="molecule type" value="Genomic_DNA"/>
</dbReference>
<keyword evidence="2 5" id="KW-0812">Transmembrane</keyword>
<comment type="subcellular location">
    <subcellularLocation>
        <location evidence="1">Membrane</location>
        <topology evidence="1">Multi-pass membrane protein</topology>
    </subcellularLocation>
</comment>
<dbReference type="OrthoDB" id="430821at2759"/>
<dbReference type="STRING" id="2015173.A0A026VSF1"/>
<evidence type="ECO:0000256" key="4">
    <source>
        <dbReference type="ARBA" id="ARBA00023136"/>
    </source>
</evidence>
<organism evidence="6 7">
    <name type="scientific">Ooceraea biroi</name>
    <name type="common">Clonal raider ant</name>
    <name type="synonym">Cerapachys biroi</name>
    <dbReference type="NCBI Taxonomy" id="2015173"/>
    <lineage>
        <taxon>Eukaryota</taxon>
        <taxon>Metazoa</taxon>
        <taxon>Ecdysozoa</taxon>
        <taxon>Arthropoda</taxon>
        <taxon>Hexapoda</taxon>
        <taxon>Insecta</taxon>
        <taxon>Pterygota</taxon>
        <taxon>Neoptera</taxon>
        <taxon>Endopterygota</taxon>
        <taxon>Hymenoptera</taxon>
        <taxon>Apocrita</taxon>
        <taxon>Aculeata</taxon>
        <taxon>Formicoidea</taxon>
        <taxon>Formicidae</taxon>
        <taxon>Dorylinae</taxon>
        <taxon>Ooceraea</taxon>
    </lineage>
</organism>
<dbReference type="InterPro" id="IPR019537">
    <property type="entry name" value="TMEM65"/>
</dbReference>
<accession>A0A026VSF1</accession>